<accession>A0A8D4UW75</accession>
<gene>
    <name evidence="1" type="ORF">Dia5BBH33_20070</name>
</gene>
<sequence>MKIDVTLEITPKMVQDAQGHDKKSLSGHLGTHFDVMNKEFPLEYTQRRGIVFDVSGIKDRDIGVFDVDLEKVPADSFVMFYSGFIEEEGYGSARYFKEHPQLSDELIEKLV</sequence>
<dbReference type="SUPFAM" id="SSF102198">
    <property type="entry name" value="Putative cyclase"/>
    <property type="match status" value="1"/>
</dbReference>
<dbReference type="KEGG" id="dho:Dia5BBH33_20070"/>
<dbReference type="InterPro" id="IPR037175">
    <property type="entry name" value="KFase_sf"/>
</dbReference>
<dbReference type="Proteomes" id="UP000320585">
    <property type="component" value="Chromosome"/>
</dbReference>
<protein>
    <submittedName>
        <fullName evidence="1">Uncharacterized protein</fullName>
    </submittedName>
</protein>
<dbReference type="GO" id="GO:0004061">
    <property type="term" value="F:arylformamidase activity"/>
    <property type="evidence" value="ECO:0007669"/>
    <property type="project" value="InterPro"/>
</dbReference>
<dbReference type="GeneID" id="92717416"/>
<dbReference type="AlphaFoldDB" id="A0A8D4UW75"/>
<organism evidence="1 2">
    <name type="scientific">Dialister hominis</name>
    <dbReference type="NCBI Taxonomy" id="2582419"/>
    <lineage>
        <taxon>Bacteria</taxon>
        <taxon>Bacillati</taxon>
        <taxon>Bacillota</taxon>
        <taxon>Negativicutes</taxon>
        <taxon>Veillonellales</taxon>
        <taxon>Veillonellaceae</taxon>
        <taxon>Dialister</taxon>
    </lineage>
</organism>
<dbReference type="Pfam" id="PF04199">
    <property type="entry name" value="Cyclase"/>
    <property type="match status" value="1"/>
</dbReference>
<keyword evidence="2" id="KW-1185">Reference proteome</keyword>
<evidence type="ECO:0000313" key="2">
    <source>
        <dbReference type="Proteomes" id="UP000320585"/>
    </source>
</evidence>
<dbReference type="EMBL" id="AP019697">
    <property type="protein sequence ID" value="BBK26072.1"/>
    <property type="molecule type" value="Genomic_DNA"/>
</dbReference>
<evidence type="ECO:0000313" key="1">
    <source>
        <dbReference type="EMBL" id="BBK26072.1"/>
    </source>
</evidence>
<name>A0A8D4UW75_9FIRM</name>
<proteinExistence type="predicted"/>
<dbReference type="Gene3D" id="3.50.30.50">
    <property type="entry name" value="Putative cyclase"/>
    <property type="match status" value="1"/>
</dbReference>
<dbReference type="InterPro" id="IPR007325">
    <property type="entry name" value="KFase/CYL"/>
</dbReference>
<dbReference type="RefSeq" id="WP_197710302.1">
    <property type="nucleotide sequence ID" value="NZ_AP019697.1"/>
</dbReference>
<reference evidence="2" key="1">
    <citation type="submission" date="2019-05" db="EMBL/GenBank/DDBJ databases">
        <title>Complete genome sequencing of Dialister sp. strain 5BBH33.</title>
        <authorList>
            <person name="Sakamoto M."/>
            <person name="Murakami T."/>
            <person name="Mori H."/>
        </authorList>
    </citation>
    <scope>NUCLEOTIDE SEQUENCE [LARGE SCALE GENOMIC DNA]</scope>
    <source>
        <strain evidence="2">5BBH33</strain>
    </source>
</reference>
<dbReference type="GO" id="GO:0019441">
    <property type="term" value="P:L-tryptophan catabolic process to kynurenine"/>
    <property type="evidence" value="ECO:0007669"/>
    <property type="project" value="InterPro"/>
</dbReference>